<dbReference type="Gene3D" id="3.40.50.300">
    <property type="entry name" value="P-loop containing nucleotide triphosphate hydrolases"/>
    <property type="match status" value="1"/>
</dbReference>
<dbReference type="GO" id="GO:0005886">
    <property type="term" value="C:plasma membrane"/>
    <property type="evidence" value="ECO:0007669"/>
    <property type="project" value="TreeGrafter"/>
</dbReference>
<dbReference type="GO" id="GO:0005874">
    <property type="term" value="C:microtubule"/>
    <property type="evidence" value="ECO:0007669"/>
    <property type="project" value="TreeGrafter"/>
</dbReference>
<keyword evidence="1" id="KW-0547">Nucleotide-binding</keyword>
<feature type="domain" description="Dynamin-type G" evidence="3">
    <location>
        <begin position="1"/>
        <end position="158"/>
    </location>
</feature>
<dbReference type="OrthoDB" id="6433215at2759"/>
<comment type="caution">
    <text evidence="4">The sequence shown here is derived from an EMBL/GenBank/DDBJ whole genome shotgun (WGS) entry which is preliminary data.</text>
</comment>
<dbReference type="GO" id="GO:0003924">
    <property type="term" value="F:GTPase activity"/>
    <property type="evidence" value="ECO:0007669"/>
    <property type="project" value="InterPro"/>
</dbReference>
<evidence type="ECO:0000313" key="4">
    <source>
        <dbReference type="EMBL" id="GBN98452.1"/>
    </source>
</evidence>
<dbReference type="InterPro" id="IPR022812">
    <property type="entry name" value="Dynamin"/>
</dbReference>
<dbReference type="GO" id="GO:0008017">
    <property type="term" value="F:microtubule binding"/>
    <property type="evidence" value="ECO:0007669"/>
    <property type="project" value="TreeGrafter"/>
</dbReference>
<dbReference type="GO" id="GO:0005525">
    <property type="term" value="F:GTP binding"/>
    <property type="evidence" value="ECO:0007669"/>
    <property type="project" value="InterPro"/>
</dbReference>
<accession>A0A4Y2TCX9</accession>
<dbReference type="InterPro" id="IPR000375">
    <property type="entry name" value="Dynamin_stalk"/>
</dbReference>
<dbReference type="InterPro" id="IPR045063">
    <property type="entry name" value="Dynamin_N"/>
</dbReference>
<dbReference type="InterPro" id="IPR001401">
    <property type="entry name" value="Dynamin_GTPase"/>
</dbReference>
<dbReference type="PANTHER" id="PTHR11566:SF231">
    <property type="entry name" value="INTERFERON-INDUCED GTP-BINDING PROTEIN MX"/>
    <property type="match status" value="1"/>
</dbReference>
<dbReference type="InterPro" id="IPR027417">
    <property type="entry name" value="P-loop_NTPase"/>
</dbReference>
<dbReference type="GO" id="GO:0016185">
    <property type="term" value="P:synaptic vesicle budding from presynaptic endocytic zone membrane"/>
    <property type="evidence" value="ECO:0007669"/>
    <property type="project" value="TreeGrafter"/>
</dbReference>
<name>A0A4Y2TCX9_ARAVE</name>
<dbReference type="InterPro" id="IPR030381">
    <property type="entry name" value="G_DYNAMIN_dom"/>
</dbReference>
<gene>
    <name evidence="4" type="primary">DNM2_1</name>
    <name evidence="4" type="ORF">AVEN_139622_1</name>
</gene>
<reference evidence="4 5" key="1">
    <citation type="journal article" date="2019" name="Sci. Rep.">
        <title>Orb-weaving spider Araneus ventricosus genome elucidates the spidroin gene catalogue.</title>
        <authorList>
            <person name="Kono N."/>
            <person name="Nakamura H."/>
            <person name="Ohtoshi R."/>
            <person name="Moran D.A.P."/>
            <person name="Shinohara A."/>
            <person name="Yoshida Y."/>
            <person name="Fujiwara M."/>
            <person name="Mori M."/>
            <person name="Tomita M."/>
            <person name="Arakawa K."/>
        </authorList>
    </citation>
    <scope>NUCLEOTIDE SEQUENCE [LARGE SCALE GENOMIC DNA]</scope>
</reference>
<dbReference type="PRINTS" id="PR00195">
    <property type="entry name" value="DYNAMIN"/>
</dbReference>
<dbReference type="GO" id="GO:0005737">
    <property type="term" value="C:cytoplasm"/>
    <property type="evidence" value="ECO:0007669"/>
    <property type="project" value="TreeGrafter"/>
</dbReference>
<keyword evidence="5" id="KW-1185">Reference proteome</keyword>
<keyword evidence="2" id="KW-0342">GTP-binding</keyword>
<evidence type="ECO:0000256" key="1">
    <source>
        <dbReference type="ARBA" id="ARBA00022741"/>
    </source>
</evidence>
<organism evidence="4 5">
    <name type="scientific">Araneus ventricosus</name>
    <name type="common">Orbweaver spider</name>
    <name type="synonym">Epeira ventricosa</name>
    <dbReference type="NCBI Taxonomy" id="182803"/>
    <lineage>
        <taxon>Eukaryota</taxon>
        <taxon>Metazoa</taxon>
        <taxon>Ecdysozoa</taxon>
        <taxon>Arthropoda</taxon>
        <taxon>Chelicerata</taxon>
        <taxon>Arachnida</taxon>
        <taxon>Araneae</taxon>
        <taxon>Araneomorphae</taxon>
        <taxon>Entelegynae</taxon>
        <taxon>Araneoidea</taxon>
        <taxon>Araneidae</taxon>
        <taxon>Araneus</taxon>
    </lineage>
</organism>
<evidence type="ECO:0000256" key="2">
    <source>
        <dbReference type="ARBA" id="ARBA00023134"/>
    </source>
</evidence>
<dbReference type="AlphaFoldDB" id="A0A4Y2TCX9"/>
<proteinExistence type="predicted"/>
<dbReference type="SMART" id="SM00053">
    <property type="entry name" value="DYNc"/>
    <property type="match status" value="1"/>
</dbReference>
<protein>
    <submittedName>
        <fullName evidence="4">Dynamin-2</fullName>
    </submittedName>
</protein>
<evidence type="ECO:0000259" key="3">
    <source>
        <dbReference type="PROSITE" id="PS51718"/>
    </source>
</evidence>
<dbReference type="CDD" id="cd08771">
    <property type="entry name" value="DLP_1"/>
    <property type="match status" value="1"/>
</dbReference>
<dbReference type="Proteomes" id="UP000499080">
    <property type="component" value="Unassembled WGS sequence"/>
</dbReference>
<dbReference type="GO" id="GO:0031623">
    <property type="term" value="P:receptor internalization"/>
    <property type="evidence" value="ECO:0007669"/>
    <property type="project" value="TreeGrafter"/>
</dbReference>
<evidence type="ECO:0000313" key="5">
    <source>
        <dbReference type="Proteomes" id="UP000499080"/>
    </source>
</evidence>
<dbReference type="PROSITE" id="PS51718">
    <property type="entry name" value="G_DYNAMIN_2"/>
    <property type="match status" value="1"/>
</dbReference>
<sequence length="387" mass="43852">MPGIIKNVTPDMPEESREDVERMILRYIEQPNSIILAVSPANQDIATSDAIEMASRVDPKRERTLCVLTKLDLMDRGTDARDILKNRILPLAKGYIGVVNRSQEDVDTGKDFEASLVSEKRFFENHPAYSHMADRQGSAYLQKRLQLELIEHIRKTLPAIRKELSHKLSCLRKDLKKMDQMMGFNNEGESGVQIFMQSVPVLFKNVRAYMLHNPLDIMIISLCIVSFEQLLTCFTQLCTSFISRHHVDERPSAWSNIPSVAVVTCLPNTRFHEGEIYKGSGVPALGITDMLSHQSRINTYGEKRDAAYNSQNAPNNLGSAHLSRPVSCMQVDSNPCFTQGTDAIARTFSCMSCLRETLLRPSVSKGLIRKTMYKMHVRLFRLLTSER</sequence>
<dbReference type="EMBL" id="BGPR01027726">
    <property type="protein sequence ID" value="GBN98452.1"/>
    <property type="molecule type" value="Genomic_DNA"/>
</dbReference>
<dbReference type="Pfam" id="PF00350">
    <property type="entry name" value="Dynamin_N"/>
    <property type="match status" value="1"/>
</dbReference>
<dbReference type="SUPFAM" id="SSF52540">
    <property type="entry name" value="P-loop containing nucleoside triphosphate hydrolases"/>
    <property type="match status" value="1"/>
</dbReference>
<dbReference type="PANTHER" id="PTHR11566">
    <property type="entry name" value="DYNAMIN"/>
    <property type="match status" value="1"/>
</dbReference>
<dbReference type="Pfam" id="PF01031">
    <property type="entry name" value="Dynamin_M"/>
    <property type="match status" value="1"/>
</dbReference>
<dbReference type="GO" id="GO:0098793">
    <property type="term" value="C:presynapse"/>
    <property type="evidence" value="ECO:0007669"/>
    <property type="project" value="GOC"/>
</dbReference>